<sequence length="100" mass="11514">VAHVEEERKKLAKDVHQLARLEVKEKHDSDPILHQLKGTVHQQKVKVFFQEGDGVHCYQGRLCIPNVGKLRQRILTESHNSGYSIHPGATNMYCDLREVF</sequence>
<dbReference type="Proteomes" id="UP001234989">
    <property type="component" value="Chromosome 7"/>
</dbReference>
<evidence type="ECO:0000313" key="2">
    <source>
        <dbReference type="Proteomes" id="UP001234989"/>
    </source>
</evidence>
<proteinExistence type="predicted"/>
<protein>
    <submittedName>
        <fullName evidence="1">Uncharacterized protein</fullName>
    </submittedName>
</protein>
<keyword evidence="2" id="KW-1185">Reference proteome</keyword>
<organism evidence="1 2">
    <name type="scientific">Solanum verrucosum</name>
    <dbReference type="NCBI Taxonomy" id="315347"/>
    <lineage>
        <taxon>Eukaryota</taxon>
        <taxon>Viridiplantae</taxon>
        <taxon>Streptophyta</taxon>
        <taxon>Embryophyta</taxon>
        <taxon>Tracheophyta</taxon>
        <taxon>Spermatophyta</taxon>
        <taxon>Magnoliopsida</taxon>
        <taxon>eudicotyledons</taxon>
        <taxon>Gunneridae</taxon>
        <taxon>Pentapetalae</taxon>
        <taxon>asterids</taxon>
        <taxon>lamiids</taxon>
        <taxon>Solanales</taxon>
        <taxon>Solanaceae</taxon>
        <taxon>Solanoideae</taxon>
        <taxon>Solaneae</taxon>
        <taxon>Solanum</taxon>
    </lineage>
</organism>
<name>A0AAF0U133_SOLVR</name>
<accession>A0AAF0U133</accession>
<reference evidence="1" key="1">
    <citation type="submission" date="2023-08" db="EMBL/GenBank/DDBJ databases">
        <title>A de novo genome assembly of Solanum verrucosum Schlechtendal, a Mexican diploid species geographically isolated from the other diploid A-genome species in potato relatives.</title>
        <authorList>
            <person name="Hosaka K."/>
        </authorList>
    </citation>
    <scope>NUCLEOTIDE SEQUENCE</scope>
    <source>
        <tissue evidence="1">Young leaves</tissue>
    </source>
</reference>
<dbReference type="AlphaFoldDB" id="A0AAF0U133"/>
<evidence type="ECO:0000313" key="1">
    <source>
        <dbReference type="EMBL" id="WMV37208.1"/>
    </source>
</evidence>
<dbReference type="EMBL" id="CP133618">
    <property type="protein sequence ID" value="WMV37208.1"/>
    <property type="molecule type" value="Genomic_DNA"/>
</dbReference>
<gene>
    <name evidence="1" type="ORF">MTR67_030593</name>
</gene>
<feature type="non-terminal residue" evidence="1">
    <location>
        <position position="1"/>
    </location>
</feature>
<dbReference type="Gene3D" id="1.10.340.70">
    <property type="match status" value="1"/>
</dbReference>